<dbReference type="PROSITE" id="PS51257">
    <property type="entry name" value="PROKAR_LIPOPROTEIN"/>
    <property type="match status" value="1"/>
</dbReference>
<accession>A0A9D2FXY2</accession>
<sequence length="652" mass="74197">MKKIYNKFIMGCMMAGVTLFSASCTDYLDKSADSDVSADAAWQNYTNFQGFVEEIYNCIPDKANCNWTVSFNWGEDEMLSTNANGYVGPQLDLGNFWAWQTAGMNWFYQSGNNSTSTDRMSHSIWGHAWYCIRKANMGIANIDKMVNATQEQKNLILGQLYFFRAWWHFECMMYLGGLPYVSSVLDGTDVPHLPRLSFQECADKCAEDFRRAADLLPIDWDDTSTGQSTSGHNDRRINKIMALGYLGKVYLWSASPLMERGAMIGAGDLTYEYNIDRCKKAADALGKLLELVETGQTQYALATFDYKDIYNHETVGDKNSSYSGIFNTQNQSFHIPGGTETIFHGGIGSQPEAAIWRYGPSWGPINLCEGDICHSPTANYINYAYGMANGLPIDDPESGFDPTHPFKDRDPRFYHDIVFDGIRYITSAFSAEEAPVYEAYRYANFAENVTEGSYMMDNSGSRTGYLTQKLASKNHNKWDGGRDWGNGTACEVPYMRLADIYLMYAEACAAIDGADGASETYPSLTAEKAINTLRDRVRAGHVNYTDNKNKFMDEVRRERACELAFEGHRFCDLQRWLLLTEYPYNIKTKQVFNRVENLDWYKNPENDPRDAAVSNWGEEVIVNRKYTVRNYWFPFFKKDVSIYEGFTQNPGW</sequence>
<keyword evidence="3 6" id="KW-0732">Signal</keyword>
<evidence type="ECO:0000313" key="9">
    <source>
        <dbReference type="EMBL" id="HIZ68697.1"/>
    </source>
</evidence>
<dbReference type="InterPro" id="IPR012944">
    <property type="entry name" value="SusD_RagB_dom"/>
</dbReference>
<evidence type="ECO:0000256" key="6">
    <source>
        <dbReference type="SAM" id="SignalP"/>
    </source>
</evidence>
<comment type="similarity">
    <text evidence="2">Belongs to the SusD family.</text>
</comment>
<keyword evidence="4" id="KW-0472">Membrane</keyword>
<reference evidence="9" key="2">
    <citation type="submission" date="2021-04" db="EMBL/GenBank/DDBJ databases">
        <authorList>
            <person name="Gilroy R."/>
        </authorList>
    </citation>
    <scope>NUCLEOTIDE SEQUENCE</scope>
    <source>
        <strain evidence="9">ChiHecec3B27-8219</strain>
    </source>
</reference>
<dbReference type="InterPro" id="IPR011990">
    <property type="entry name" value="TPR-like_helical_dom_sf"/>
</dbReference>
<protein>
    <submittedName>
        <fullName evidence="9">RagB/SusD family nutrient uptake outer membrane protein</fullName>
    </submittedName>
</protein>
<evidence type="ECO:0000259" key="7">
    <source>
        <dbReference type="Pfam" id="PF07980"/>
    </source>
</evidence>
<evidence type="ECO:0000256" key="4">
    <source>
        <dbReference type="ARBA" id="ARBA00023136"/>
    </source>
</evidence>
<name>A0A9D2FXY2_9BACT</name>
<dbReference type="AlphaFoldDB" id="A0A9D2FXY2"/>
<evidence type="ECO:0000256" key="2">
    <source>
        <dbReference type="ARBA" id="ARBA00006275"/>
    </source>
</evidence>
<comment type="caution">
    <text evidence="9">The sequence shown here is derived from an EMBL/GenBank/DDBJ whole genome shotgun (WGS) entry which is preliminary data.</text>
</comment>
<evidence type="ECO:0000259" key="8">
    <source>
        <dbReference type="Pfam" id="PF14322"/>
    </source>
</evidence>
<evidence type="ECO:0000256" key="1">
    <source>
        <dbReference type="ARBA" id="ARBA00004442"/>
    </source>
</evidence>
<evidence type="ECO:0000313" key="10">
    <source>
        <dbReference type="Proteomes" id="UP000824055"/>
    </source>
</evidence>
<dbReference type="Pfam" id="PF14322">
    <property type="entry name" value="SusD-like_3"/>
    <property type="match status" value="1"/>
</dbReference>
<dbReference type="EMBL" id="DXBE01000021">
    <property type="protein sequence ID" value="HIZ68697.1"/>
    <property type="molecule type" value="Genomic_DNA"/>
</dbReference>
<keyword evidence="5" id="KW-0998">Cell outer membrane</keyword>
<feature type="domain" description="SusD-like N-terminal" evidence="8">
    <location>
        <begin position="26"/>
        <end position="251"/>
    </location>
</feature>
<dbReference type="Pfam" id="PF07980">
    <property type="entry name" value="SusD_RagB"/>
    <property type="match status" value="1"/>
</dbReference>
<comment type="subcellular location">
    <subcellularLocation>
        <location evidence="1">Cell outer membrane</location>
    </subcellularLocation>
</comment>
<dbReference type="Proteomes" id="UP000824055">
    <property type="component" value="Unassembled WGS sequence"/>
</dbReference>
<evidence type="ECO:0000256" key="5">
    <source>
        <dbReference type="ARBA" id="ARBA00023237"/>
    </source>
</evidence>
<proteinExistence type="inferred from homology"/>
<gene>
    <name evidence="9" type="ORF">H9966_02260</name>
</gene>
<reference evidence="9" key="1">
    <citation type="journal article" date="2021" name="PeerJ">
        <title>Extensive microbial diversity within the chicken gut microbiome revealed by metagenomics and culture.</title>
        <authorList>
            <person name="Gilroy R."/>
            <person name="Ravi A."/>
            <person name="Getino M."/>
            <person name="Pursley I."/>
            <person name="Horton D.L."/>
            <person name="Alikhan N.F."/>
            <person name="Baker D."/>
            <person name="Gharbi K."/>
            <person name="Hall N."/>
            <person name="Watson M."/>
            <person name="Adriaenssens E.M."/>
            <person name="Foster-Nyarko E."/>
            <person name="Jarju S."/>
            <person name="Secka A."/>
            <person name="Antonio M."/>
            <person name="Oren A."/>
            <person name="Chaudhuri R.R."/>
            <person name="La Ragione R."/>
            <person name="Hildebrand F."/>
            <person name="Pallen M.J."/>
        </authorList>
    </citation>
    <scope>NUCLEOTIDE SEQUENCE</scope>
    <source>
        <strain evidence="9">ChiHecec3B27-8219</strain>
    </source>
</reference>
<evidence type="ECO:0000256" key="3">
    <source>
        <dbReference type="ARBA" id="ARBA00022729"/>
    </source>
</evidence>
<dbReference type="Gene3D" id="1.25.40.390">
    <property type="match status" value="1"/>
</dbReference>
<feature type="domain" description="RagB/SusD" evidence="7">
    <location>
        <begin position="372"/>
        <end position="652"/>
    </location>
</feature>
<organism evidence="9 10">
    <name type="scientific">Candidatus Prevotella avicola</name>
    <dbReference type="NCBI Taxonomy" id="2838738"/>
    <lineage>
        <taxon>Bacteria</taxon>
        <taxon>Pseudomonadati</taxon>
        <taxon>Bacteroidota</taxon>
        <taxon>Bacteroidia</taxon>
        <taxon>Bacteroidales</taxon>
        <taxon>Prevotellaceae</taxon>
        <taxon>Prevotella</taxon>
    </lineage>
</organism>
<dbReference type="SUPFAM" id="SSF48452">
    <property type="entry name" value="TPR-like"/>
    <property type="match status" value="1"/>
</dbReference>
<dbReference type="InterPro" id="IPR033985">
    <property type="entry name" value="SusD-like_N"/>
</dbReference>
<feature type="chain" id="PRO_5039379974" evidence="6">
    <location>
        <begin position="23"/>
        <end position="652"/>
    </location>
</feature>
<feature type="signal peptide" evidence="6">
    <location>
        <begin position="1"/>
        <end position="22"/>
    </location>
</feature>
<dbReference type="GO" id="GO:0009279">
    <property type="term" value="C:cell outer membrane"/>
    <property type="evidence" value="ECO:0007669"/>
    <property type="project" value="UniProtKB-SubCell"/>
</dbReference>